<dbReference type="Pfam" id="PF00857">
    <property type="entry name" value="Isochorismatase"/>
    <property type="match status" value="1"/>
</dbReference>
<dbReference type="Gene3D" id="3.40.50.850">
    <property type="entry name" value="Isochorismatase-like"/>
    <property type="match status" value="1"/>
</dbReference>
<dbReference type="Proteomes" id="UP000831607">
    <property type="component" value="Chromosome"/>
</dbReference>
<protein>
    <submittedName>
        <fullName evidence="3">Cysteine hydrolase</fullName>
    </submittedName>
</protein>
<dbReference type="GO" id="GO:0016787">
    <property type="term" value="F:hydrolase activity"/>
    <property type="evidence" value="ECO:0007669"/>
    <property type="project" value="UniProtKB-KW"/>
</dbReference>
<dbReference type="InterPro" id="IPR036380">
    <property type="entry name" value="Isochorismatase-like_sf"/>
</dbReference>
<proteinExistence type="predicted"/>
<accession>A0ABY4AJF2</accession>
<dbReference type="PANTHER" id="PTHR43540">
    <property type="entry name" value="PEROXYUREIDOACRYLATE/UREIDOACRYLATE AMIDOHYDROLASE-RELATED"/>
    <property type="match status" value="1"/>
</dbReference>
<name>A0ABY4AJF2_9BURK</name>
<evidence type="ECO:0000256" key="1">
    <source>
        <dbReference type="ARBA" id="ARBA00022801"/>
    </source>
</evidence>
<reference evidence="3 4" key="1">
    <citation type="submission" date="2020-11" db="EMBL/GenBank/DDBJ databases">
        <title>Algicoccus daihaiensis sp.nov., isolated from Daihai Lake in Inner Mongolia.</title>
        <authorList>
            <person name="Kai J."/>
        </authorList>
    </citation>
    <scope>NUCLEOTIDE SEQUENCE [LARGE SCALE GENOMIC DNA]</scope>
    <source>
        <strain evidence="4">f23</strain>
    </source>
</reference>
<dbReference type="InterPro" id="IPR000868">
    <property type="entry name" value="Isochorismatase-like_dom"/>
</dbReference>
<dbReference type="InterPro" id="IPR050272">
    <property type="entry name" value="Isochorismatase-like_hydrls"/>
</dbReference>
<dbReference type="EMBL" id="CP063982">
    <property type="protein sequence ID" value="UOD50421.1"/>
    <property type="molecule type" value="Genomic_DNA"/>
</dbReference>
<evidence type="ECO:0000313" key="4">
    <source>
        <dbReference type="Proteomes" id="UP000831607"/>
    </source>
</evidence>
<dbReference type="RefSeq" id="WP_243478822.1">
    <property type="nucleotide sequence ID" value="NZ_CP063982.1"/>
</dbReference>
<keyword evidence="4" id="KW-1185">Reference proteome</keyword>
<feature type="domain" description="Isochorismatase-like" evidence="2">
    <location>
        <begin position="22"/>
        <end position="203"/>
    </location>
</feature>
<keyword evidence="1 3" id="KW-0378">Hydrolase</keyword>
<sequence length="215" mass="23551">MIEIHGKQVCQTLPEVLVPHQTAVVAIDIQNDFFSPKGVFAAAGRDMSLANQHLPNMVKLMQTAQANGIFTVFVRQLTLPEGKGDSPAWLRLKVRDGKSPDYTLIGSWGAEFCEGIKPRASDPVVDKFRPDAFHRTNLDLILRSNGIQTVVLLGANTEGCVESTVRSCAHHDYYTVVAEDAVASSNVAYHDASLKLMRNRFLVGSTKEILDCLVG</sequence>
<dbReference type="PANTHER" id="PTHR43540:SF6">
    <property type="entry name" value="ISOCHORISMATASE-LIKE DOMAIN-CONTAINING PROTEIN"/>
    <property type="match status" value="1"/>
</dbReference>
<organism evidence="3 4">
    <name type="scientific">Orrella daihaiensis</name>
    <dbReference type="NCBI Taxonomy" id="2782176"/>
    <lineage>
        <taxon>Bacteria</taxon>
        <taxon>Pseudomonadati</taxon>
        <taxon>Pseudomonadota</taxon>
        <taxon>Betaproteobacteria</taxon>
        <taxon>Burkholderiales</taxon>
        <taxon>Alcaligenaceae</taxon>
        <taxon>Orrella</taxon>
    </lineage>
</organism>
<dbReference type="CDD" id="cd00431">
    <property type="entry name" value="cysteine_hydrolases"/>
    <property type="match status" value="1"/>
</dbReference>
<evidence type="ECO:0000259" key="2">
    <source>
        <dbReference type="Pfam" id="PF00857"/>
    </source>
</evidence>
<gene>
    <name evidence="3" type="ORF">DHf2319_00280</name>
</gene>
<evidence type="ECO:0000313" key="3">
    <source>
        <dbReference type="EMBL" id="UOD50421.1"/>
    </source>
</evidence>
<dbReference type="SUPFAM" id="SSF52499">
    <property type="entry name" value="Isochorismatase-like hydrolases"/>
    <property type="match status" value="1"/>
</dbReference>